<keyword evidence="1" id="KW-0175">Coiled coil</keyword>
<organism evidence="4 5">
    <name type="scientific">Roseburia zhanii</name>
    <dbReference type="NCBI Taxonomy" id="2763064"/>
    <lineage>
        <taxon>Bacteria</taxon>
        <taxon>Bacillati</taxon>
        <taxon>Bacillota</taxon>
        <taxon>Clostridia</taxon>
        <taxon>Lachnospirales</taxon>
        <taxon>Lachnospiraceae</taxon>
        <taxon>Roseburia</taxon>
    </lineage>
</organism>
<reference evidence="4" key="1">
    <citation type="submission" date="2020-08" db="EMBL/GenBank/DDBJ databases">
        <title>Genome public.</title>
        <authorList>
            <person name="Liu C."/>
            <person name="Sun Q."/>
        </authorList>
    </citation>
    <scope>NUCLEOTIDE SEQUENCE</scope>
    <source>
        <strain evidence="4">BX1005</strain>
    </source>
</reference>
<feature type="region of interest" description="Disordered" evidence="2">
    <location>
        <begin position="31"/>
        <end position="58"/>
    </location>
</feature>
<feature type="coiled-coil region" evidence="1">
    <location>
        <begin position="95"/>
        <end position="122"/>
    </location>
</feature>
<accession>A0A923LMD3</accession>
<protein>
    <recommendedName>
        <fullName evidence="6">Cell division protein FtsL</fullName>
    </recommendedName>
</protein>
<sequence>MKKEAARNHTRSTDFKTNYYVDGNTVRRLEGEPEERRRRQLEKEQELRRRKHRHAAKRNQERAMRMNLGYVLFCTVALILTCVVAVTYIQLQSEITGKMRRISRLETQVADLRADNDAAMKRIDLSTDLDKIKEQALGFGMKYATSDQIIYYDIEDNDYMNQYSDIPKR</sequence>
<feature type="compositionally biased region" description="Basic and acidic residues" evidence="2">
    <location>
        <begin position="31"/>
        <end position="47"/>
    </location>
</feature>
<evidence type="ECO:0008006" key="6">
    <source>
        <dbReference type="Google" id="ProtNLM"/>
    </source>
</evidence>
<keyword evidence="5" id="KW-1185">Reference proteome</keyword>
<keyword evidence="3" id="KW-0812">Transmembrane</keyword>
<gene>
    <name evidence="4" type="ORF">H8S17_03800</name>
</gene>
<feature type="transmembrane region" description="Helical" evidence="3">
    <location>
        <begin position="68"/>
        <end position="91"/>
    </location>
</feature>
<keyword evidence="3" id="KW-1133">Transmembrane helix</keyword>
<name>A0A923LMD3_9FIRM</name>
<feature type="compositionally biased region" description="Basic residues" evidence="2">
    <location>
        <begin position="48"/>
        <end position="57"/>
    </location>
</feature>
<evidence type="ECO:0000313" key="4">
    <source>
        <dbReference type="EMBL" id="MBC5713343.1"/>
    </source>
</evidence>
<comment type="caution">
    <text evidence="4">The sequence shown here is derived from an EMBL/GenBank/DDBJ whole genome shotgun (WGS) entry which is preliminary data.</text>
</comment>
<evidence type="ECO:0000256" key="1">
    <source>
        <dbReference type="SAM" id="Coils"/>
    </source>
</evidence>
<dbReference type="AlphaFoldDB" id="A0A923LMD3"/>
<dbReference type="RefSeq" id="WP_178051969.1">
    <property type="nucleotide sequence ID" value="NZ_JACOPH010000002.1"/>
</dbReference>
<proteinExistence type="predicted"/>
<dbReference type="Proteomes" id="UP000606720">
    <property type="component" value="Unassembled WGS sequence"/>
</dbReference>
<evidence type="ECO:0000256" key="2">
    <source>
        <dbReference type="SAM" id="MobiDB-lite"/>
    </source>
</evidence>
<dbReference type="EMBL" id="JACOPH010000002">
    <property type="protein sequence ID" value="MBC5713343.1"/>
    <property type="molecule type" value="Genomic_DNA"/>
</dbReference>
<evidence type="ECO:0000313" key="5">
    <source>
        <dbReference type="Proteomes" id="UP000606720"/>
    </source>
</evidence>
<evidence type="ECO:0000256" key="3">
    <source>
        <dbReference type="SAM" id="Phobius"/>
    </source>
</evidence>
<keyword evidence="3" id="KW-0472">Membrane</keyword>